<dbReference type="RefSeq" id="WP_379529156.1">
    <property type="nucleotide sequence ID" value="NZ_JBHSBI010000008.1"/>
</dbReference>
<feature type="signal peptide" evidence="1">
    <location>
        <begin position="1"/>
        <end position="30"/>
    </location>
</feature>
<keyword evidence="1" id="KW-0732">Signal</keyword>
<gene>
    <name evidence="2" type="ORF">ACFOY2_17815</name>
</gene>
<keyword evidence="3" id="KW-1185">Reference proteome</keyword>
<evidence type="ECO:0000313" key="2">
    <source>
        <dbReference type="EMBL" id="MFC4009094.1"/>
    </source>
</evidence>
<dbReference type="EMBL" id="JBHSBI010000008">
    <property type="protein sequence ID" value="MFC4009094.1"/>
    <property type="molecule type" value="Genomic_DNA"/>
</dbReference>
<dbReference type="InterPro" id="IPR049511">
    <property type="entry name" value="PGH-like_rpt"/>
</dbReference>
<comment type="caution">
    <text evidence="2">The sequence shown here is derived from an EMBL/GenBank/DDBJ whole genome shotgun (WGS) entry which is preliminary data.</text>
</comment>
<proteinExistence type="predicted"/>
<dbReference type="Pfam" id="PF17660">
    <property type="entry name" value="BTRD1"/>
    <property type="match status" value="3"/>
</dbReference>
<accession>A0ABV8G7N6</accession>
<evidence type="ECO:0000313" key="3">
    <source>
        <dbReference type="Proteomes" id="UP001595851"/>
    </source>
</evidence>
<protein>
    <submittedName>
        <fullName evidence="2">Uncharacterized protein</fullName>
    </submittedName>
</protein>
<dbReference type="Proteomes" id="UP001595851">
    <property type="component" value="Unassembled WGS sequence"/>
</dbReference>
<reference evidence="3" key="1">
    <citation type="journal article" date="2019" name="Int. J. Syst. Evol. Microbiol.">
        <title>The Global Catalogue of Microorganisms (GCM) 10K type strain sequencing project: providing services to taxonomists for standard genome sequencing and annotation.</title>
        <authorList>
            <consortium name="The Broad Institute Genomics Platform"/>
            <consortium name="The Broad Institute Genome Sequencing Center for Infectious Disease"/>
            <person name="Wu L."/>
            <person name="Ma J."/>
        </authorList>
    </citation>
    <scope>NUCLEOTIDE SEQUENCE [LARGE SCALE GENOMIC DNA]</scope>
    <source>
        <strain evidence="3">TBRC 1276</strain>
    </source>
</reference>
<feature type="chain" id="PRO_5047499904" evidence="1">
    <location>
        <begin position="31"/>
        <end position="289"/>
    </location>
</feature>
<name>A0ABV8G7N6_9ACTN</name>
<evidence type="ECO:0000256" key="1">
    <source>
        <dbReference type="SAM" id="SignalP"/>
    </source>
</evidence>
<organism evidence="2 3">
    <name type="scientific">Nonomuraea purpurea</name>
    <dbReference type="NCBI Taxonomy" id="1849276"/>
    <lineage>
        <taxon>Bacteria</taxon>
        <taxon>Bacillati</taxon>
        <taxon>Actinomycetota</taxon>
        <taxon>Actinomycetes</taxon>
        <taxon>Streptosporangiales</taxon>
        <taxon>Streptosporangiaceae</taxon>
        <taxon>Nonomuraea</taxon>
    </lineage>
</organism>
<sequence>MRSTKKAVALTAALAAATVPLLALSSPAMAAQPTKTTQIAQNLPLDWLSLDALSGTALLQRAKDLLGKGYVPSSLNVTNAANPQYLTTWVKDATSKVNLLQGLSVTDLPTRIQEQAKLGFQPKLISGTGTGPQAIFAVVFEKTTQLAKSQLSMTKETFAKVNTELTAAGYSVASLDVYGTAERPIYAAVWVASGAAASVKVTLGQTVEQRGTELLAKAKEGLRPIAMAVEPGKLYTTVWSKGSSTGLKEYLNLSQVTYTVKATQMKALGYTPQILSAENGIIASIWSKR</sequence>